<feature type="compositionally biased region" description="Low complexity" evidence="5">
    <location>
        <begin position="830"/>
        <end position="845"/>
    </location>
</feature>
<dbReference type="InterPro" id="IPR015943">
    <property type="entry name" value="WD40/YVTN_repeat-like_dom_sf"/>
</dbReference>
<feature type="compositionally biased region" description="Pro residues" evidence="5">
    <location>
        <begin position="739"/>
        <end position="748"/>
    </location>
</feature>
<protein>
    <submittedName>
        <fullName evidence="7">Uncharacterized protein</fullName>
    </submittedName>
</protein>
<reference evidence="8 9" key="1">
    <citation type="journal article" date="2019" name="Sci. Rep.">
        <title>Comparative genomics of chytrid fungi reveal insights into the obligate biotrophic and pathogenic lifestyle of Synchytrium endobioticum.</title>
        <authorList>
            <person name="van de Vossenberg B.T.L.H."/>
            <person name="Warris S."/>
            <person name="Nguyen H.D.T."/>
            <person name="van Gent-Pelzer M.P.E."/>
            <person name="Joly D.L."/>
            <person name="van de Geest H.C."/>
            <person name="Bonants P.J.M."/>
            <person name="Smith D.S."/>
            <person name="Levesque C.A."/>
            <person name="van der Lee T.A.J."/>
        </authorList>
    </citation>
    <scope>NUCLEOTIDE SEQUENCE [LARGE SCALE GENOMIC DNA]</scope>
    <source>
        <strain evidence="7 9">LEV6574</strain>
        <strain evidence="6 8">MB42</strain>
    </source>
</reference>
<dbReference type="InterPro" id="IPR021772">
    <property type="entry name" value="WDR48/Bun107"/>
</dbReference>
<dbReference type="InterPro" id="IPR019775">
    <property type="entry name" value="WD40_repeat_CS"/>
</dbReference>
<dbReference type="PROSITE" id="PS00678">
    <property type="entry name" value="WD_REPEATS_1"/>
    <property type="match status" value="1"/>
</dbReference>
<dbReference type="PANTHER" id="PTHR19862">
    <property type="entry name" value="WD REPEAT-CONTAINING PROTEIN 48"/>
    <property type="match status" value="1"/>
</dbReference>
<dbReference type="Proteomes" id="UP000320475">
    <property type="component" value="Unassembled WGS sequence"/>
</dbReference>
<dbReference type="InterPro" id="IPR051246">
    <property type="entry name" value="WDR48"/>
</dbReference>
<feature type="compositionally biased region" description="Polar residues" evidence="5">
    <location>
        <begin position="948"/>
        <end position="967"/>
    </location>
</feature>
<feature type="repeat" description="WD" evidence="4">
    <location>
        <begin position="222"/>
        <end position="257"/>
    </location>
</feature>
<evidence type="ECO:0000256" key="1">
    <source>
        <dbReference type="ARBA" id="ARBA00006917"/>
    </source>
</evidence>
<keyword evidence="8" id="KW-1185">Reference proteome</keyword>
<dbReference type="SMART" id="SM00320">
    <property type="entry name" value="WD40"/>
    <property type="match status" value="7"/>
</dbReference>
<dbReference type="Gene3D" id="2.130.10.10">
    <property type="entry name" value="YVTN repeat-like/Quinoprotein amine dehydrogenase"/>
    <property type="match status" value="2"/>
</dbReference>
<dbReference type="Pfam" id="PF00400">
    <property type="entry name" value="WD40"/>
    <property type="match status" value="4"/>
</dbReference>
<dbReference type="InterPro" id="IPR020472">
    <property type="entry name" value="WD40_PAC1"/>
</dbReference>
<evidence type="ECO:0000256" key="5">
    <source>
        <dbReference type="SAM" id="MobiDB-lite"/>
    </source>
</evidence>
<feature type="repeat" description="WD" evidence="4">
    <location>
        <begin position="361"/>
        <end position="394"/>
    </location>
</feature>
<dbReference type="Proteomes" id="UP000317494">
    <property type="component" value="Unassembled WGS sequence"/>
</dbReference>
<keyword evidence="2 4" id="KW-0853">WD repeat</keyword>
<evidence type="ECO:0000313" key="8">
    <source>
        <dbReference type="Proteomes" id="UP000317494"/>
    </source>
</evidence>
<dbReference type="PROSITE" id="PS50294">
    <property type="entry name" value="WD_REPEATS_REGION"/>
    <property type="match status" value="4"/>
</dbReference>
<feature type="repeat" description="WD" evidence="4">
    <location>
        <begin position="319"/>
        <end position="360"/>
    </location>
</feature>
<dbReference type="InterPro" id="IPR001680">
    <property type="entry name" value="WD40_rpt"/>
</dbReference>
<feature type="repeat" description="WD" evidence="4">
    <location>
        <begin position="264"/>
        <end position="297"/>
    </location>
</feature>
<evidence type="ECO:0000256" key="2">
    <source>
        <dbReference type="ARBA" id="ARBA00022574"/>
    </source>
</evidence>
<comment type="similarity">
    <text evidence="1">Belongs to the WD repeat WDR48 family.</text>
</comment>
<feature type="compositionally biased region" description="Polar residues" evidence="5">
    <location>
        <begin position="849"/>
        <end position="870"/>
    </location>
</feature>
<dbReference type="EMBL" id="QEAN01000219">
    <property type="protein sequence ID" value="TPX42846.1"/>
    <property type="molecule type" value="Genomic_DNA"/>
</dbReference>
<evidence type="ECO:0000313" key="9">
    <source>
        <dbReference type="Proteomes" id="UP000320475"/>
    </source>
</evidence>
<feature type="region of interest" description="Disordered" evidence="5">
    <location>
        <begin position="87"/>
        <end position="123"/>
    </location>
</feature>
<feature type="compositionally biased region" description="Polar residues" evidence="5">
    <location>
        <begin position="790"/>
        <end position="801"/>
    </location>
</feature>
<feature type="compositionally biased region" description="Low complexity" evidence="5">
    <location>
        <begin position="968"/>
        <end position="984"/>
    </location>
</feature>
<dbReference type="PANTHER" id="PTHR19862:SF14">
    <property type="entry name" value="WD REPEAT-CONTAINING PROTEIN 48"/>
    <property type="match status" value="1"/>
</dbReference>
<evidence type="ECO:0000256" key="3">
    <source>
        <dbReference type="ARBA" id="ARBA00022737"/>
    </source>
</evidence>
<feature type="compositionally biased region" description="Low complexity" evidence="5">
    <location>
        <begin position="888"/>
        <end position="903"/>
    </location>
</feature>
<dbReference type="SUPFAM" id="SSF50978">
    <property type="entry name" value="WD40 repeat-like"/>
    <property type="match status" value="1"/>
</dbReference>
<dbReference type="AlphaFoldDB" id="A0A507D4J5"/>
<dbReference type="Pfam" id="PF11816">
    <property type="entry name" value="DUF3337"/>
    <property type="match status" value="1"/>
</dbReference>
<sequence>MSYYVQPQPAKYKVRTRISYTIREQSSSPYHTSGINALALDTSSVSDNSDSSPAGILYTASRDATINAWDLHLEDTLLPSHSGKISTRATRRSHAGSAPAAILSRSTGYSTRDTNGITGRPPPATISYDDLCLDQLMYDEGDSNSSNRNLVNLPSEGSNVVSTSTHPALIRTESGSMRKARSVTFSPGHDVNTPRRKSFSAPQHHGRLSRKSAPPATLRRTFQYHSDWVNDIVLCNSNQHLISASSDRTVQLWSTKNITPPTKVGHHTDFVRALAYSPCSGWVASAGLDRRILLWDLGEGRGEAGGFELLEIPDVIMNETSPTSSVYCLATNPAGSVLVSGSPEKLVQIWDPRSNKRVLGLTGHRDNIRAVLVSDDGRWVLSASSDTTIKLWSLAAPQRCVVTYTHSQDSVWALTSNHPYLETFWAGGRDGWVTKMSRRRLDDGSEGFGYEEVVDCVAICKEQDSVTKIVAVHDSYIWTATTKSHVNRWRDLPFRNTTVMLPGPDSTAAQQADPDLVVISPASIVRQPPHILDDGLSQKSYRFSLTSTDVLSHNPPQNHSNHNRRSSSDVAILENADDAPTEPVWSTPEDVIKGGVGISRFTTLNDRRHVVTEDSTGVVQVWDLVKCIKQEDLGTCDFNKAVDERNSNEWIAPWCLIDVKMGYLTIHLEESRCYEAEAYHEECHLPVQPANEDQRVNLGRWVLTYLFIAFTNAVHARSKPVDMSVPQVNLGTGGMSPMMPVPTTPPPGMNMSTSSTGSTHSKNDGGSDVGADTCEAAPDDVQYGMDNFDDSSGNYIPTSSPVAPPSELDASPHRELPNSSKPFIPTPNQTTPTRTRSSTPVTVSPAAASPTSPTVVAPLSPQSIPAQGTSFMDKLLKQRPRRKSESNASTSELSPTTSPSAASQDNRTPNASAAAYVPSSPIPLKTPPKLGAVPQTPTHGTEPDDDPASSSLAHRLNQAPNSPIQSHTPTVTTTSDTPKKNTNNGNISIQSTSYPKHINYEETPYIEIPPHTAVFLSVEETAEVSTFLDIYRGTVGGMSDPDEIGHLERILPSWVYDWIVEQKPPSRDPAKMSFTLQPAEGSNLPELPNNTSKLSANRMLRVRKLLAYVVDKLDLYPPGVVKPELKHARTASAHSIATTNFNLQMQAAQELGWTRERPEVWLELLCGAKTVSPKQTLASIKMYLWKSGADLVLTYRVRGPFVVG</sequence>
<feature type="region of interest" description="Disordered" evidence="5">
    <location>
        <begin position="732"/>
        <end position="990"/>
    </location>
</feature>
<evidence type="ECO:0000313" key="7">
    <source>
        <dbReference type="EMBL" id="TPX46429.1"/>
    </source>
</evidence>
<evidence type="ECO:0000256" key="4">
    <source>
        <dbReference type="PROSITE-ProRule" id="PRU00221"/>
    </source>
</evidence>
<feature type="compositionally biased region" description="Polar residues" evidence="5">
    <location>
        <begin position="104"/>
        <end position="117"/>
    </location>
</feature>
<dbReference type="GO" id="GO:0000724">
    <property type="term" value="P:double-strand break repair via homologous recombination"/>
    <property type="evidence" value="ECO:0007669"/>
    <property type="project" value="TreeGrafter"/>
</dbReference>
<proteinExistence type="inferred from homology"/>
<feature type="compositionally biased region" description="Basic residues" evidence="5">
    <location>
        <begin position="194"/>
        <end position="210"/>
    </location>
</feature>
<dbReference type="PROSITE" id="PS50082">
    <property type="entry name" value="WD_REPEATS_2"/>
    <property type="match status" value="4"/>
</dbReference>
<accession>A0A507D4J5</accession>
<dbReference type="GO" id="GO:0043130">
    <property type="term" value="F:ubiquitin binding"/>
    <property type="evidence" value="ECO:0007669"/>
    <property type="project" value="TreeGrafter"/>
</dbReference>
<dbReference type="CDD" id="cd00200">
    <property type="entry name" value="WD40"/>
    <property type="match status" value="1"/>
</dbReference>
<dbReference type="PRINTS" id="PR00320">
    <property type="entry name" value="GPROTEINBRPT"/>
</dbReference>
<gene>
    <name evidence="7" type="ORF">SeLEV6574_g03235</name>
    <name evidence="6" type="ORF">SeMB42_g04968</name>
</gene>
<name>A0A507D4J5_9FUNG</name>
<dbReference type="EMBL" id="QEAM01000104">
    <property type="protein sequence ID" value="TPX46429.1"/>
    <property type="molecule type" value="Genomic_DNA"/>
</dbReference>
<feature type="region of interest" description="Disordered" evidence="5">
    <location>
        <begin position="548"/>
        <end position="568"/>
    </location>
</feature>
<dbReference type="VEuPathDB" id="FungiDB:SeMB42_g04968"/>
<organism evidence="7 9">
    <name type="scientific">Synchytrium endobioticum</name>
    <dbReference type="NCBI Taxonomy" id="286115"/>
    <lineage>
        <taxon>Eukaryota</taxon>
        <taxon>Fungi</taxon>
        <taxon>Fungi incertae sedis</taxon>
        <taxon>Chytridiomycota</taxon>
        <taxon>Chytridiomycota incertae sedis</taxon>
        <taxon>Chytridiomycetes</taxon>
        <taxon>Synchytriales</taxon>
        <taxon>Synchytriaceae</taxon>
        <taxon>Synchytrium</taxon>
    </lineage>
</organism>
<dbReference type="OrthoDB" id="2421129at2759"/>
<feature type="compositionally biased region" description="Polar residues" evidence="5">
    <location>
        <begin position="817"/>
        <end position="829"/>
    </location>
</feature>
<evidence type="ECO:0000313" key="6">
    <source>
        <dbReference type="EMBL" id="TPX42846.1"/>
    </source>
</evidence>
<dbReference type="InterPro" id="IPR036322">
    <property type="entry name" value="WD40_repeat_dom_sf"/>
</dbReference>
<dbReference type="STRING" id="286115.A0A507D4J5"/>
<comment type="caution">
    <text evidence="7">The sequence shown here is derived from an EMBL/GenBank/DDBJ whole genome shotgun (WGS) entry which is preliminary data.</text>
</comment>
<feature type="region of interest" description="Disordered" evidence="5">
    <location>
        <begin position="171"/>
        <end position="215"/>
    </location>
</feature>
<keyword evidence="3" id="KW-0677">Repeat</keyword>